<dbReference type="GO" id="GO:0000932">
    <property type="term" value="C:P-body"/>
    <property type="evidence" value="ECO:0007669"/>
    <property type="project" value="TreeGrafter"/>
</dbReference>
<dbReference type="AlphaFoldDB" id="A0A9W6WTU2"/>
<evidence type="ECO:0000256" key="2">
    <source>
        <dbReference type="ARBA" id="ARBA00008778"/>
    </source>
</evidence>
<dbReference type="PANTHER" id="PTHR16290">
    <property type="entry name" value="TRANSCRIPTION FACTOR SMIF DECAPPING ENZYME DCP1"/>
    <property type="match status" value="1"/>
</dbReference>
<sequence length="382" mass="41141">MAADGLHVDRAQSNAMNLQVLKRQDADVVDIVDTASHVVMYEFDQDAQSWVRCCGGGWLALPGLMRETVCGLAEAEGCGGMSVRGQEVRALLQAALRRWRGLTGALLQILGAALPDLREQPPEHHQHDAAAGRASGGGQRRQLPHPAQPRRGLRHGLRHLRHLVLPGGGSRQDPAAAPTVGDACDDIESAAITDAAPAKQQPAKSQSPAQNQTQNKPKQQQQQQQTSQPSQQQEQQQERPPSQSRNRGRSRNKRDDSKRRGAGANNPTAILQRSPKGKRSNSSSSGGSANGSVKQEVAPAVASTSGMIPISKADGIAAGEAIMGMFTQNQQQPQQQQQKQQTVSASSVSKEQLKQTLISLLDDAQFFDQIYHAYVDRVVSRG</sequence>
<dbReference type="OrthoDB" id="440673at2759"/>
<dbReference type="Pfam" id="PF06058">
    <property type="entry name" value="DCP1"/>
    <property type="match status" value="1"/>
</dbReference>
<feature type="compositionally biased region" description="Low complexity" evidence="5">
    <location>
        <begin position="280"/>
        <end position="292"/>
    </location>
</feature>
<keyword evidence="3" id="KW-0963">Cytoplasm</keyword>
<dbReference type="Proteomes" id="UP001165083">
    <property type="component" value="Unassembled WGS sequence"/>
</dbReference>
<name>A0A9W6WTU2_9STRA</name>
<evidence type="ECO:0000256" key="5">
    <source>
        <dbReference type="SAM" id="MobiDB-lite"/>
    </source>
</evidence>
<reference evidence="6" key="1">
    <citation type="submission" date="2023-04" db="EMBL/GenBank/DDBJ databases">
        <title>Phytophthora lilii NBRC 32176.</title>
        <authorList>
            <person name="Ichikawa N."/>
            <person name="Sato H."/>
            <person name="Tonouchi N."/>
        </authorList>
    </citation>
    <scope>NUCLEOTIDE SEQUENCE</scope>
    <source>
        <strain evidence="6">NBRC 32176</strain>
    </source>
</reference>
<accession>A0A9W6WTU2</accession>
<dbReference type="EMBL" id="BSXW01000644">
    <property type="protein sequence ID" value="GMF27064.1"/>
    <property type="molecule type" value="Genomic_DNA"/>
</dbReference>
<gene>
    <name evidence="6" type="ORF">Plil01_001129200</name>
</gene>
<dbReference type="Gene3D" id="6.10.140.2030">
    <property type="match status" value="1"/>
</dbReference>
<dbReference type="InterPro" id="IPR010334">
    <property type="entry name" value="Dcp1"/>
</dbReference>
<dbReference type="GO" id="GO:0031087">
    <property type="term" value="P:deadenylation-independent decapping of nuclear-transcribed mRNA"/>
    <property type="evidence" value="ECO:0007669"/>
    <property type="project" value="TreeGrafter"/>
</dbReference>
<evidence type="ECO:0000256" key="3">
    <source>
        <dbReference type="ARBA" id="ARBA00022490"/>
    </source>
</evidence>
<keyword evidence="7" id="KW-1185">Reference proteome</keyword>
<feature type="compositionally biased region" description="Basic and acidic residues" evidence="5">
    <location>
        <begin position="119"/>
        <end position="130"/>
    </location>
</feature>
<keyword evidence="4" id="KW-0507">mRNA processing</keyword>
<feature type="region of interest" description="Disordered" evidence="5">
    <location>
        <begin position="119"/>
        <end position="153"/>
    </location>
</feature>
<evidence type="ECO:0000313" key="6">
    <source>
        <dbReference type="EMBL" id="GMF27064.1"/>
    </source>
</evidence>
<feature type="compositionally biased region" description="Low complexity" evidence="5">
    <location>
        <begin position="195"/>
        <end position="245"/>
    </location>
</feature>
<evidence type="ECO:0000256" key="4">
    <source>
        <dbReference type="ARBA" id="ARBA00022664"/>
    </source>
</evidence>
<dbReference type="InterPro" id="IPR011993">
    <property type="entry name" value="PH-like_dom_sf"/>
</dbReference>
<evidence type="ECO:0000256" key="1">
    <source>
        <dbReference type="ARBA" id="ARBA00004496"/>
    </source>
</evidence>
<dbReference type="GO" id="GO:0000290">
    <property type="term" value="P:deadenylation-dependent decapping of nuclear-transcribed mRNA"/>
    <property type="evidence" value="ECO:0007669"/>
    <property type="project" value="InterPro"/>
</dbReference>
<dbReference type="GO" id="GO:0006397">
    <property type="term" value="P:mRNA processing"/>
    <property type="evidence" value="ECO:0007669"/>
    <property type="project" value="UniProtKB-KW"/>
</dbReference>
<dbReference type="Gene3D" id="2.30.29.30">
    <property type="entry name" value="Pleckstrin-homology domain (PH domain)/Phosphotyrosine-binding domain (PTB)"/>
    <property type="match status" value="1"/>
</dbReference>
<dbReference type="PANTHER" id="PTHR16290:SF0">
    <property type="entry name" value="DECAPPING PROTEIN 1, ISOFORM A"/>
    <property type="match status" value="1"/>
</dbReference>
<dbReference type="GO" id="GO:0003729">
    <property type="term" value="F:mRNA binding"/>
    <property type="evidence" value="ECO:0007669"/>
    <property type="project" value="TreeGrafter"/>
</dbReference>
<organism evidence="6 7">
    <name type="scientific">Phytophthora lilii</name>
    <dbReference type="NCBI Taxonomy" id="2077276"/>
    <lineage>
        <taxon>Eukaryota</taxon>
        <taxon>Sar</taxon>
        <taxon>Stramenopiles</taxon>
        <taxon>Oomycota</taxon>
        <taxon>Peronosporomycetes</taxon>
        <taxon>Peronosporales</taxon>
        <taxon>Peronosporaceae</taxon>
        <taxon>Phytophthora</taxon>
    </lineage>
</organism>
<protein>
    <submittedName>
        <fullName evidence="6">Unnamed protein product</fullName>
    </submittedName>
</protein>
<proteinExistence type="inferred from homology"/>
<comment type="similarity">
    <text evidence="2">Belongs to the DCP1 family.</text>
</comment>
<feature type="region of interest" description="Disordered" evidence="5">
    <location>
        <begin position="195"/>
        <end position="297"/>
    </location>
</feature>
<dbReference type="SUPFAM" id="SSF50729">
    <property type="entry name" value="PH domain-like"/>
    <property type="match status" value="1"/>
</dbReference>
<dbReference type="GO" id="GO:0008047">
    <property type="term" value="F:enzyme activator activity"/>
    <property type="evidence" value="ECO:0007669"/>
    <property type="project" value="InterPro"/>
</dbReference>
<comment type="caution">
    <text evidence="6">The sequence shown here is derived from an EMBL/GenBank/DDBJ whole genome shotgun (WGS) entry which is preliminary data.</text>
</comment>
<comment type="subcellular location">
    <subcellularLocation>
        <location evidence="1">Cytoplasm</location>
    </subcellularLocation>
</comment>
<evidence type="ECO:0000313" key="7">
    <source>
        <dbReference type="Proteomes" id="UP001165083"/>
    </source>
</evidence>